<feature type="compositionally biased region" description="Basic and acidic residues" evidence="1">
    <location>
        <begin position="1"/>
        <end position="12"/>
    </location>
</feature>
<feature type="region of interest" description="Disordered" evidence="1">
    <location>
        <begin position="248"/>
        <end position="269"/>
    </location>
</feature>
<sequence>MDGFLKRADGSPDGKQPPFIDIPKHQSHYKCVAGLLAAFRKFLSSSTESRIMPSIYGNRLTPYYMGLITQIVKMRLPEARFPPSQSFQSPIPRQPLIPNPQNASNALVTPLVFQMSMGGGDCLPSGDTSARRIVMKIKGKRPQARIYPADFSLPCIETHTTASTDPHRTDRIIGNAYMRCVLMTSHGMRTIHFMVWESHASARMGRLDWSNTTASQKTDASGNLTHTMKHDASVVLRRFSVRSWYSSRAGPFESKHGSPTLENDGGQQE</sequence>
<dbReference type="AlphaFoldDB" id="A0A2H1V0Z4"/>
<dbReference type="EMBL" id="ODYU01000169">
    <property type="protein sequence ID" value="SOQ34489.1"/>
    <property type="molecule type" value="Genomic_DNA"/>
</dbReference>
<reference evidence="2" key="1">
    <citation type="submission" date="2016-07" db="EMBL/GenBank/DDBJ databases">
        <authorList>
            <person name="Bretaudeau A."/>
        </authorList>
    </citation>
    <scope>NUCLEOTIDE SEQUENCE</scope>
    <source>
        <strain evidence="2">Rice</strain>
        <tissue evidence="2">Whole body</tissue>
    </source>
</reference>
<evidence type="ECO:0000313" key="2">
    <source>
        <dbReference type="EMBL" id="SOQ34489.1"/>
    </source>
</evidence>
<gene>
    <name evidence="2" type="ORF">SFRICE_001838</name>
</gene>
<proteinExistence type="predicted"/>
<evidence type="ECO:0000256" key="1">
    <source>
        <dbReference type="SAM" id="MobiDB-lite"/>
    </source>
</evidence>
<protein>
    <submittedName>
        <fullName evidence="2">SFRICE_001838</fullName>
    </submittedName>
</protein>
<organism evidence="2">
    <name type="scientific">Spodoptera frugiperda</name>
    <name type="common">Fall armyworm</name>
    <dbReference type="NCBI Taxonomy" id="7108"/>
    <lineage>
        <taxon>Eukaryota</taxon>
        <taxon>Metazoa</taxon>
        <taxon>Ecdysozoa</taxon>
        <taxon>Arthropoda</taxon>
        <taxon>Hexapoda</taxon>
        <taxon>Insecta</taxon>
        <taxon>Pterygota</taxon>
        <taxon>Neoptera</taxon>
        <taxon>Endopterygota</taxon>
        <taxon>Lepidoptera</taxon>
        <taxon>Glossata</taxon>
        <taxon>Ditrysia</taxon>
        <taxon>Noctuoidea</taxon>
        <taxon>Noctuidae</taxon>
        <taxon>Amphipyrinae</taxon>
        <taxon>Spodoptera</taxon>
    </lineage>
</organism>
<name>A0A2H1V0Z4_SPOFR</name>
<feature type="region of interest" description="Disordered" evidence="1">
    <location>
        <begin position="1"/>
        <end position="20"/>
    </location>
</feature>
<accession>A0A2H1V0Z4</accession>